<evidence type="ECO:0000313" key="2">
    <source>
        <dbReference type="EMBL" id="KAK3046260.1"/>
    </source>
</evidence>
<dbReference type="Proteomes" id="UP001271007">
    <property type="component" value="Unassembled WGS sequence"/>
</dbReference>
<name>A0AAJ0G6Y7_9PEZI</name>
<protein>
    <recommendedName>
        <fullName evidence="1">DUF1330 domain-containing protein</fullName>
    </recommendedName>
</protein>
<gene>
    <name evidence="2" type="ORF">LTR09_012252</name>
</gene>
<evidence type="ECO:0000313" key="3">
    <source>
        <dbReference type="Proteomes" id="UP001271007"/>
    </source>
</evidence>
<dbReference type="InterPro" id="IPR010753">
    <property type="entry name" value="DUF1330"/>
</dbReference>
<dbReference type="SUPFAM" id="SSF54909">
    <property type="entry name" value="Dimeric alpha+beta barrel"/>
    <property type="match status" value="1"/>
</dbReference>
<dbReference type="EMBL" id="JAWDJX010000103">
    <property type="protein sequence ID" value="KAK3046260.1"/>
    <property type="molecule type" value="Genomic_DNA"/>
</dbReference>
<proteinExistence type="predicted"/>
<sequence length="120" mass="13780">MSSLKTGRYPSSTTGEDAYFNRYIPAYTEQCRQWFGEEHGKNQKILCLGKGMLPLLNQGRVPEEHGDKNYWHAAIVLQYPSFEKAMEFQKSDEYWQAAYHRAAALEDNVAWVTQPSDVTG</sequence>
<comment type="caution">
    <text evidence="2">The sequence shown here is derived from an EMBL/GenBank/DDBJ whole genome shotgun (WGS) entry which is preliminary data.</text>
</comment>
<reference evidence="2" key="1">
    <citation type="submission" date="2023-04" db="EMBL/GenBank/DDBJ databases">
        <title>Black Yeasts Isolated from many extreme environments.</title>
        <authorList>
            <person name="Coleine C."/>
            <person name="Stajich J.E."/>
            <person name="Selbmann L."/>
        </authorList>
    </citation>
    <scope>NUCLEOTIDE SEQUENCE</scope>
    <source>
        <strain evidence="2">CCFEE 5312</strain>
    </source>
</reference>
<dbReference type="InterPro" id="IPR011008">
    <property type="entry name" value="Dimeric_a/b-barrel"/>
</dbReference>
<dbReference type="Gene3D" id="3.30.70.100">
    <property type="match status" value="1"/>
</dbReference>
<dbReference type="AlphaFoldDB" id="A0AAJ0G6Y7"/>
<dbReference type="Pfam" id="PF07045">
    <property type="entry name" value="DUF1330"/>
    <property type="match status" value="1"/>
</dbReference>
<accession>A0AAJ0G6Y7</accession>
<evidence type="ECO:0000259" key="1">
    <source>
        <dbReference type="Pfam" id="PF07045"/>
    </source>
</evidence>
<feature type="domain" description="DUF1330" evidence="1">
    <location>
        <begin position="72"/>
        <end position="112"/>
    </location>
</feature>
<keyword evidence="3" id="KW-1185">Reference proteome</keyword>
<organism evidence="2 3">
    <name type="scientific">Extremus antarcticus</name>
    <dbReference type="NCBI Taxonomy" id="702011"/>
    <lineage>
        <taxon>Eukaryota</taxon>
        <taxon>Fungi</taxon>
        <taxon>Dikarya</taxon>
        <taxon>Ascomycota</taxon>
        <taxon>Pezizomycotina</taxon>
        <taxon>Dothideomycetes</taxon>
        <taxon>Dothideomycetidae</taxon>
        <taxon>Mycosphaerellales</taxon>
        <taxon>Extremaceae</taxon>
        <taxon>Extremus</taxon>
    </lineage>
</organism>